<dbReference type="InterPro" id="IPR050879">
    <property type="entry name" value="Acyltransferase_3"/>
</dbReference>
<protein>
    <submittedName>
        <fullName evidence="3">Acyltransferase</fullName>
    </submittedName>
</protein>
<feature type="transmembrane region" description="Helical" evidence="1">
    <location>
        <begin position="55"/>
        <end position="80"/>
    </location>
</feature>
<feature type="transmembrane region" description="Helical" evidence="1">
    <location>
        <begin position="345"/>
        <end position="364"/>
    </location>
</feature>
<accession>A0ABP7WN92</accession>
<dbReference type="RefSeq" id="WP_344954830.1">
    <property type="nucleotide sequence ID" value="NZ_BAAAZG010000047.1"/>
</dbReference>
<sequence length="436" mass="48162">MANTEPPSGLGTIAPEGRHLPNLEGVRGLCASAVLFYHVAFAGGLLGMLNEPKDPFWGVVASGLEVFLPPFFVLSGFLLYRSFARATITGTPWPALGNFMWRRVLRIVPGFWVVTIVTLLVMNLHSINGIWYVLRPLLMLHSFKIENFPVGMEPTWTVTTEFAFYLVLPPFAWLIARYARRADDPVRRARRIMLPLAGFVAFGVVWHVYCSLPSLRQSSPFGMSDLTFWPPHYAGTFAIGMALAVLAVRAETAAEPPRLYRLVRQRPNLCWLAALAVFAVNLYKPFGPAAVPDWSGFTQAQIDYVLSLTFAALFVAPLTVPGVRWRFADAVLANAPVRFLGRISYGVYLWHMLVLDVAIGEGSINGRTAPMDPVAYQAAGMDVGMWPLLAITFFGTVAVAAASHYLFERPVARLGHRWPRAPRPVPDPALAPQQTG</sequence>
<feature type="transmembrane region" description="Helical" evidence="1">
    <location>
        <begin position="306"/>
        <end position="325"/>
    </location>
</feature>
<comment type="caution">
    <text evidence="3">The sequence shown here is derived from an EMBL/GenBank/DDBJ whole genome shotgun (WGS) entry which is preliminary data.</text>
</comment>
<evidence type="ECO:0000256" key="1">
    <source>
        <dbReference type="SAM" id="Phobius"/>
    </source>
</evidence>
<dbReference type="GO" id="GO:0016746">
    <property type="term" value="F:acyltransferase activity"/>
    <property type="evidence" value="ECO:0007669"/>
    <property type="project" value="UniProtKB-KW"/>
</dbReference>
<organism evidence="3 4">
    <name type="scientific">Actinomadura miaoliensis</name>
    <dbReference type="NCBI Taxonomy" id="430685"/>
    <lineage>
        <taxon>Bacteria</taxon>
        <taxon>Bacillati</taxon>
        <taxon>Actinomycetota</taxon>
        <taxon>Actinomycetes</taxon>
        <taxon>Streptosporangiales</taxon>
        <taxon>Thermomonosporaceae</taxon>
        <taxon>Actinomadura</taxon>
    </lineage>
</organism>
<dbReference type="InterPro" id="IPR002656">
    <property type="entry name" value="Acyl_transf_3_dom"/>
</dbReference>
<dbReference type="PANTHER" id="PTHR23028">
    <property type="entry name" value="ACETYLTRANSFERASE"/>
    <property type="match status" value="1"/>
</dbReference>
<keyword evidence="3" id="KW-0808">Transferase</keyword>
<feature type="transmembrane region" description="Helical" evidence="1">
    <location>
        <begin position="162"/>
        <end position="180"/>
    </location>
</feature>
<feature type="transmembrane region" description="Helical" evidence="1">
    <location>
        <begin position="384"/>
        <end position="407"/>
    </location>
</feature>
<feature type="domain" description="Acyltransferase 3" evidence="2">
    <location>
        <begin position="22"/>
        <end position="402"/>
    </location>
</feature>
<reference evidence="4" key="1">
    <citation type="journal article" date="2019" name="Int. J. Syst. Evol. Microbiol.">
        <title>The Global Catalogue of Microorganisms (GCM) 10K type strain sequencing project: providing services to taxonomists for standard genome sequencing and annotation.</title>
        <authorList>
            <consortium name="The Broad Institute Genomics Platform"/>
            <consortium name="The Broad Institute Genome Sequencing Center for Infectious Disease"/>
            <person name="Wu L."/>
            <person name="Ma J."/>
        </authorList>
    </citation>
    <scope>NUCLEOTIDE SEQUENCE [LARGE SCALE GENOMIC DNA]</scope>
    <source>
        <strain evidence="4">JCM 16702</strain>
    </source>
</reference>
<feature type="transmembrane region" description="Helical" evidence="1">
    <location>
        <begin position="229"/>
        <end position="248"/>
    </location>
</feature>
<evidence type="ECO:0000259" key="2">
    <source>
        <dbReference type="Pfam" id="PF01757"/>
    </source>
</evidence>
<feature type="transmembrane region" description="Helical" evidence="1">
    <location>
        <begin position="110"/>
        <end position="134"/>
    </location>
</feature>
<feature type="transmembrane region" description="Helical" evidence="1">
    <location>
        <begin position="28"/>
        <end position="49"/>
    </location>
</feature>
<feature type="transmembrane region" description="Helical" evidence="1">
    <location>
        <begin position="192"/>
        <end position="209"/>
    </location>
</feature>
<keyword evidence="1" id="KW-0472">Membrane</keyword>
<evidence type="ECO:0000313" key="3">
    <source>
        <dbReference type="EMBL" id="GAA4092598.1"/>
    </source>
</evidence>
<evidence type="ECO:0000313" key="4">
    <source>
        <dbReference type="Proteomes" id="UP001500683"/>
    </source>
</evidence>
<dbReference type="Proteomes" id="UP001500683">
    <property type="component" value="Unassembled WGS sequence"/>
</dbReference>
<keyword evidence="1" id="KW-0812">Transmembrane</keyword>
<dbReference type="EMBL" id="BAAAZG010000047">
    <property type="protein sequence ID" value="GAA4092598.1"/>
    <property type="molecule type" value="Genomic_DNA"/>
</dbReference>
<keyword evidence="3" id="KW-0012">Acyltransferase</keyword>
<gene>
    <name evidence="3" type="ORF">GCM10022214_62870</name>
</gene>
<name>A0ABP7WN92_9ACTN</name>
<keyword evidence="4" id="KW-1185">Reference proteome</keyword>
<dbReference type="PANTHER" id="PTHR23028:SF53">
    <property type="entry name" value="ACYL_TRANSF_3 DOMAIN-CONTAINING PROTEIN"/>
    <property type="match status" value="1"/>
</dbReference>
<keyword evidence="1" id="KW-1133">Transmembrane helix</keyword>
<feature type="transmembrane region" description="Helical" evidence="1">
    <location>
        <begin position="269"/>
        <end position="286"/>
    </location>
</feature>
<dbReference type="Pfam" id="PF01757">
    <property type="entry name" value="Acyl_transf_3"/>
    <property type="match status" value="1"/>
</dbReference>
<proteinExistence type="predicted"/>